<evidence type="ECO:0000313" key="4">
    <source>
        <dbReference type="Proteomes" id="UP001176940"/>
    </source>
</evidence>
<accession>A0ABN9L6J4</accession>
<proteinExistence type="predicted"/>
<dbReference type="PANTHER" id="PTHR33395:SF22">
    <property type="entry name" value="REVERSE TRANSCRIPTASE DOMAIN-CONTAINING PROTEIN"/>
    <property type="match status" value="1"/>
</dbReference>
<feature type="compositionally biased region" description="Acidic residues" evidence="1">
    <location>
        <begin position="303"/>
        <end position="343"/>
    </location>
</feature>
<sequence>MESLLLKQIDEAATHNEVLVMGDFNYPDINWETETCETHKGNRFLLITKKNYLSQLVQNPTRGAALLDLILSNRPDRITNLQVVGHLGNSDHNIVQFHLSFTRGTCQGVTKTLNFRKAKFEQLRDALNLVDWDNILRNENTDNKWEMFKNILNRQCKRFIPCGNKRTRNRKNPMWLNKEVRQAINSKKKAFALLKQDGTIEALKNYREKNTLSKKLIKAAKKETEKHIAKESKTNPKLFFNYINTTGSVPQDWRIANVVPIFKKGSKSEPGNYRPIIKEDLWPNPLQYYLIGEGESDDHAAEDSDPDNTDDCVVIVDDDDNDDGEEGGNENEEDDDDDDDENDVHEISDNTEKHTEGTDNEDDDDDDEDDDDDVDDDDDDDGEESVPEEMVESTVVDETDNIVVDADDSDNSSEEGGDSQ</sequence>
<dbReference type="PANTHER" id="PTHR33395">
    <property type="entry name" value="TRANSCRIPTASE, PUTATIVE-RELATED-RELATED"/>
    <property type="match status" value="1"/>
</dbReference>
<feature type="domain" description="Endonuclease/exonuclease/phosphatase" evidence="2">
    <location>
        <begin position="7"/>
        <end position="95"/>
    </location>
</feature>
<reference evidence="3" key="1">
    <citation type="submission" date="2023-07" db="EMBL/GenBank/DDBJ databases">
        <authorList>
            <person name="Stuckert A."/>
        </authorList>
    </citation>
    <scope>NUCLEOTIDE SEQUENCE</scope>
</reference>
<feature type="region of interest" description="Disordered" evidence="1">
    <location>
        <begin position="296"/>
        <end position="420"/>
    </location>
</feature>
<dbReference type="Pfam" id="PF14529">
    <property type="entry name" value="Exo_endo_phos_2"/>
    <property type="match status" value="1"/>
</dbReference>
<evidence type="ECO:0000313" key="3">
    <source>
        <dbReference type="EMBL" id="CAJ0934560.1"/>
    </source>
</evidence>
<keyword evidence="4" id="KW-1185">Reference proteome</keyword>
<feature type="compositionally biased region" description="Basic and acidic residues" evidence="1">
    <location>
        <begin position="344"/>
        <end position="357"/>
    </location>
</feature>
<evidence type="ECO:0000256" key="1">
    <source>
        <dbReference type="SAM" id="MobiDB-lite"/>
    </source>
</evidence>
<comment type="caution">
    <text evidence="3">The sequence shown here is derived from an EMBL/GenBank/DDBJ whole genome shotgun (WGS) entry which is preliminary data.</text>
</comment>
<dbReference type="Proteomes" id="UP001176940">
    <property type="component" value="Unassembled WGS sequence"/>
</dbReference>
<dbReference type="Gene3D" id="3.60.10.10">
    <property type="entry name" value="Endonuclease/exonuclease/phosphatase"/>
    <property type="match status" value="1"/>
</dbReference>
<dbReference type="SUPFAM" id="SSF56219">
    <property type="entry name" value="DNase I-like"/>
    <property type="match status" value="1"/>
</dbReference>
<dbReference type="InterPro" id="IPR005135">
    <property type="entry name" value="Endo/exonuclease/phosphatase"/>
</dbReference>
<dbReference type="EMBL" id="CAUEEQ010010571">
    <property type="protein sequence ID" value="CAJ0934560.1"/>
    <property type="molecule type" value="Genomic_DNA"/>
</dbReference>
<dbReference type="InterPro" id="IPR036691">
    <property type="entry name" value="Endo/exonu/phosph_ase_sf"/>
</dbReference>
<protein>
    <recommendedName>
        <fullName evidence="2">Endonuclease/exonuclease/phosphatase domain-containing protein</fullName>
    </recommendedName>
</protein>
<gene>
    <name evidence="3" type="ORF">RIMI_LOCUS5994626</name>
</gene>
<name>A0ABN9L6J4_9NEOB</name>
<evidence type="ECO:0000259" key="2">
    <source>
        <dbReference type="Pfam" id="PF14529"/>
    </source>
</evidence>
<feature type="compositionally biased region" description="Acidic residues" evidence="1">
    <location>
        <begin position="358"/>
        <end position="420"/>
    </location>
</feature>
<organism evidence="3 4">
    <name type="scientific">Ranitomeya imitator</name>
    <name type="common">mimic poison frog</name>
    <dbReference type="NCBI Taxonomy" id="111125"/>
    <lineage>
        <taxon>Eukaryota</taxon>
        <taxon>Metazoa</taxon>
        <taxon>Chordata</taxon>
        <taxon>Craniata</taxon>
        <taxon>Vertebrata</taxon>
        <taxon>Euteleostomi</taxon>
        <taxon>Amphibia</taxon>
        <taxon>Batrachia</taxon>
        <taxon>Anura</taxon>
        <taxon>Neobatrachia</taxon>
        <taxon>Hyloidea</taxon>
        <taxon>Dendrobatidae</taxon>
        <taxon>Dendrobatinae</taxon>
        <taxon>Ranitomeya</taxon>
    </lineage>
</organism>